<reference evidence="2" key="1">
    <citation type="submission" date="2019-07" db="EMBL/GenBank/DDBJ databases">
        <authorList>
            <person name="Palmer J.M."/>
        </authorList>
    </citation>
    <scope>NUCLEOTIDE SEQUENCE</scope>
    <source>
        <strain evidence="2">PC9</strain>
    </source>
</reference>
<feature type="compositionally biased region" description="Low complexity" evidence="1">
    <location>
        <begin position="1123"/>
        <end position="1144"/>
    </location>
</feature>
<proteinExistence type="predicted"/>
<sequence>MSPRASTQAAQATATAATSQNNDTKKQNEKIFHLFLKKLASPNPPVYTEACRKLAQWLNDARAYYPEALSWGWFGIGADVAKRAQRTLSEQAGVTGKSPFHISLAGSNPFAPEYRDLVNTVAKYRAQFVNTEFLEHLDLFCRSVDDRFAVKSSKSTPPTPHTDALAAPPNAVMAQPPRTQPISTKLAPPATNPTTVTVTASTSTTVPAANPLPKSTSAQAAGRGAGVGGAGEGEARAGEAGAGEGFVRGAPLITAKHIPKSPPKAARPDNPDPLAPSATSSTLTSKTNPTLNAVQTSMTPIPTPVSRPTSNTPNPTPTLTSKPATRLSTSTPHSNTPSPNPNTPTPTPTTLAPKAGGVKLRRRNMPRADILDADDEDARRRLEAAKLPGITVDRRAGLKKRGSGSGSGSGRGGGGGGGSGSTAKSPSIPVPASATHTGAAGGAGVNERTPEAARVKAEVADERTPALSVSQGPGSESGSREATSPLQGQVAPPVPLKSEPAPSALVQPDGHSAIPLESRSPHPAPGVEAMLADGEGEVTQSAPPQRVASQRAEPAPQGEEPRESTSAPPERAAGESVETVPNLQMEEQPEPTENKVVAADPEVQASDEPVVSEALEEPRPASNTEVEAEAKANDEPVGAVETPKVAEDEGLKSPLSLSTTESRGSTSTPFALRFQLSQAVFTSPSSISGSPERGPSIVHENTPLPLATVVPLTDPTPAADAVYSEIPSEIPHVSAHGTPQPQAEPAAAPTEERRSQSVASERHASLPMSPRFLEAQMEVVADGPSLSTSPSQIQQPRRSLSASASAPETASHDGLPMSLRFLESQMHVVGDGDVDVEEGEGAKPVVATETISVDPPLQPKNDDLSEEAPVRSYAPDVHEDPDIAGTVAAPLDPDVPNVASYGLPVSTDDITNVSEGDGAEQALVSSSQEDAGNTEAVKEEVSPQEQPQQDDGVPMDVDFPEAMGGSASEPVKDDLPEPEQSMDVDADEGGGESGGEGDAGESIVPPTLEDGEELEADGGTLDAPVITPAPLEPAIEEKEEGEVRVSPCPVDVLTYSSTPLDPNNEDEEDTDNVTRGSPSESTYEKARSTPDTAQEVQPEHVDEDQARDIPEEPVNVQHVQDGTSTSTSASASFVNASESSSVSAKEPLSDHSHDDQGSSVNETNEAEQASQASTSVNCKLSEQSRDDPGTSVNTNDTDHTSPPPSVASAGGLSEQFRDDQATSAKENDHISQSSSASTNDDPSAQFPRGSGTSVDGGIPLAAEHDSNVCDDAGLPGRQESPLESNGKKPHIVDVAGQDGKDESGDAVDVRTSAEAPFASIDGGADASVSGVSYSDKAGLDQSISIETDLHQVNNNVPSDNPNFSSTPNPVADMDTTSDAPTQAVDVPINDPVPVSDDRVVQPMFRPGVTILGILTGNEENAKATSRFVLQNEIEALLAQWRRRYKTQVDMTNAASVSLACYRSKDMAETLSVVGTSPDAASEFVNSCPQTWPTDGSLSVGMFYDGKRQFIPLAPPLLPTHDRFLDVSQFVHEGDNTFELEFGPSAKIYTCILFAHHPTQTQLADVALRRKSKVLWAQQLSSCFRPLEIPAFVF</sequence>
<feature type="compositionally biased region" description="Basic and acidic residues" evidence="1">
    <location>
        <begin position="448"/>
        <end position="464"/>
    </location>
</feature>
<feature type="region of interest" description="Disordered" evidence="1">
    <location>
        <begin position="151"/>
        <end position="243"/>
    </location>
</feature>
<feature type="compositionally biased region" description="Low complexity" evidence="1">
    <location>
        <begin position="738"/>
        <end position="749"/>
    </location>
</feature>
<feature type="compositionally biased region" description="Pro residues" evidence="1">
    <location>
        <begin position="338"/>
        <end position="347"/>
    </location>
</feature>
<feature type="compositionally biased region" description="Basic and acidic residues" evidence="1">
    <location>
        <begin position="750"/>
        <end position="764"/>
    </location>
</feature>
<dbReference type="Proteomes" id="UP000623687">
    <property type="component" value="Unassembled WGS sequence"/>
</dbReference>
<feature type="compositionally biased region" description="Basic and acidic residues" evidence="1">
    <location>
        <begin position="1097"/>
        <end position="1110"/>
    </location>
</feature>
<feature type="region of interest" description="Disordered" evidence="1">
    <location>
        <begin position="1"/>
        <end position="25"/>
    </location>
</feature>
<feature type="compositionally biased region" description="Polar residues" evidence="1">
    <location>
        <begin position="288"/>
        <end position="300"/>
    </location>
</feature>
<feature type="region of interest" description="Disordered" evidence="1">
    <location>
        <begin position="845"/>
        <end position="1307"/>
    </location>
</feature>
<feature type="compositionally biased region" description="Polar residues" evidence="1">
    <location>
        <begin position="785"/>
        <end position="800"/>
    </location>
</feature>
<accession>A0A8H7A2V3</accession>
<feature type="compositionally biased region" description="Basic and acidic residues" evidence="1">
    <location>
        <begin position="1147"/>
        <end position="1156"/>
    </location>
</feature>
<feature type="compositionally biased region" description="Low complexity" evidence="1">
    <location>
        <begin position="187"/>
        <end position="211"/>
    </location>
</feature>
<feature type="compositionally biased region" description="Gly residues" evidence="1">
    <location>
        <begin position="403"/>
        <end position="420"/>
    </location>
</feature>
<feature type="compositionally biased region" description="Acidic residues" evidence="1">
    <location>
        <begin position="976"/>
        <end position="990"/>
    </location>
</feature>
<feature type="compositionally biased region" description="Polar residues" evidence="1">
    <location>
        <begin position="1356"/>
        <end position="1380"/>
    </location>
</feature>
<dbReference type="VEuPathDB" id="FungiDB:PC9H_001317"/>
<dbReference type="RefSeq" id="XP_036636812.1">
    <property type="nucleotide sequence ID" value="XM_036770967.1"/>
</dbReference>
<dbReference type="OrthoDB" id="3049910at2759"/>
<evidence type="ECO:0000313" key="3">
    <source>
        <dbReference type="Proteomes" id="UP000623687"/>
    </source>
</evidence>
<feature type="region of interest" description="Disordered" evidence="1">
    <location>
        <begin position="724"/>
        <end position="816"/>
    </location>
</feature>
<feature type="compositionally biased region" description="Low complexity" evidence="1">
    <location>
        <begin position="328"/>
        <end position="337"/>
    </location>
</feature>
<feature type="region of interest" description="Disordered" evidence="1">
    <location>
        <begin position="256"/>
        <end position="666"/>
    </location>
</feature>
<feature type="compositionally biased region" description="Polar residues" evidence="1">
    <location>
        <begin position="1230"/>
        <end position="1242"/>
    </location>
</feature>
<dbReference type="GeneID" id="59371158"/>
<evidence type="ECO:0000313" key="2">
    <source>
        <dbReference type="EMBL" id="KAF7440968.1"/>
    </source>
</evidence>
<protein>
    <submittedName>
        <fullName evidence="2">Uncharacterized protein</fullName>
    </submittedName>
</protein>
<name>A0A8H7A2V3_PLEOS</name>
<gene>
    <name evidence="2" type="ORF">PC9H_001317</name>
</gene>
<feature type="compositionally biased region" description="Polar residues" evidence="1">
    <location>
        <begin position="467"/>
        <end position="487"/>
    </location>
</feature>
<feature type="compositionally biased region" description="Low complexity" evidence="1">
    <location>
        <begin position="1"/>
        <end position="20"/>
    </location>
</feature>
<feature type="compositionally biased region" description="Polar residues" evidence="1">
    <location>
        <begin position="1157"/>
        <end position="1181"/>
    </location>
</feature>
<feature type="compositionally biased region" description="Polar residues" evidence="1">
    <location>
        <begin position="655"/>
        <end position="666"/>
    </location>
</feature>
<feature type="compositionally biased region" description="Low complexity" evidence="1">
    <location>
        <begin position="304"/>
        <end position="321"/>
    </location>
</feature>
<dbReference type="EMBL" id="JACETU010000001">
    <property type="protein sequence ID" value="KAF7440968.1"/>
    <property type="molecule type" value="Genomic_DNA"/>
</dbReference>
<keyword evidence="3" id="KW-1185">Reference proteome</keyword>
<feature type="compositionally biased region" description="Basic and acidic residues" evidence="1">
    <location>
        <begin position="1215"/>
        <end position="1229"/>
    </location>
</feature>
<organism evidence="2 3">
    <name type="scientific">Pleurotus ostreatus</name>
    <name type="common">Oyster mushroom</name>
    <name type="synonym">White-rot fungus</name>
    <dbReference type="NCBI Taxonomy" id="5322"/>
    <lineage>
        <taxon>Eukaryota</taxon>
        <taxon>Fungi</taxon>
        <taxon>Dikarya</taxon>
        <taxon>Basidiomycota</taxon>
        <taxon>Agaricomycotina</taxon>
        <taxon>Agaricomycetes</taxon>
        <taxon>Agaricomycetidae</taxon>
        <taxon>Agaricales</taxon>
        <taxon>Pleurotineae</taxon>
        <taxon>Pleurotaceae</taxon>
        <taxon>Pleurotus</taxon>
    </lineage>
</organism>
<comment type="caution">
    <text evidence="2">The sequence shown here is derived from an EMBL/GenBank/DDBJ whole genome shotgun (WGS) entry which is preliminary data.</text>
</comment>
<evidence type="ECO:0000256" key="1">
    <source>
        <dbReference type="SAM" id="MobiDB-lite"/>
    </source>
</evidence>
<feature type="region of interest" description="Disordered" evidence="1">
    <location>
        <begin position="1356"/>
        <end position="1394"/>
    </location>
</feature>
<feature type="compositionally biased region" description="Low complexity" evidence="1">
    <location>
        <begin position="275"/>
        <end position="287"/>
    </location>
</feature>
<feature type="compositionally biased region" description="Gly residues" evidence="1">
    <location>
        <begin position="223"/>
        <end position="232"/>
    </location>
</feature>